<feature type="compositionally biased region" description="Basic residues" evidence="1">
    <location>
        <begin position="60"/>
        <end position="74"/>
    </location>
</feature>
<feature type="region of interest" description="Disordered" evidence="1">
    <location>
        <begin position="525"/>
        <end position="545"/>
    </location>
</feature>
<feature type="region of interest" description="Disordered" evidence="1">
    <location>
        <begin position="293"/>
        <end position="326"/>
    </location>
</feature>
<feature type="compositionally biased region" description="Polar residues" evidence="1">
    <location>
        <begin position="245"/>
        <end position="259"/>
    </location>
</feature>
<feature type="region of interest" description="Disordered" evidence="1">
    <location>
        <begin position="46"/>
        <end position="94"/>
    </location>
</feature>
<evidence type="ECO:0000256" key="1">
    <source>
        <dbReference type="SAM" id="MobiDB-lite"/>
    </source>
</evidence>
<proteinExistence type="predicted"/>
<dbReference type="Proteomes" id="UP000215453">
    <property type="component" value="Chromosome 14"/>
</dbReference>
<feature type="compositionally biased region" description="Polar residues" evidence="1">
    <location>
        <begin position="364"/>
        <end position="378"/>
    </location>
</feature>
<dbReference type="AlphaFoldDB" id="A0A1Y6M0F8"/>
<feature type="compositionally biased region" description="Polar residues" evidence="1">
    <location>
        <begin position="154"/>
        <end position="166"/>
    </location>
</feature>
<feature type="region of interest" description="Disordered" evidence="1">
    <location>
        <begin position="138"/>
        <end position="259"/>
    </location>
</feature>
<feature type="compositionally biased region" description="Polar residues" evidence="1">
    <location>
        <begin position="295"/>
        <end position="312"/>
    </location>
</feature>
<reference evidence="2 3" key="1">
    <citation type="submission" date="2016-10" db="EMBL/GenBank/DDBJ databases">
        <authorList>
            <person name="Varghese N."/>
        </authorList>
    </citation>
    <scope>NUCLEOTIDE SEQUENCE [LARGE SCALE GENOMIC DNA]</scope>
</reference>
<organism evidence="2 3">
    <name type="scientific">Zymoseptoria tritici ST99CH_1A5</name>
    <dbReference type="NCBI Taxonomy" id="1276529"/>
    <lineage>
        <taxon>Eukaryota</taxon>
        <taxon>Fungi</taxon>
        <taxon>Dikarya</taxon>
        <taxon>Ascomycota</taxon>
        <taxon>Pezizomycotina</taxon>
        <taxon>Dothideomycetes</taxon>
        <taxon>Dothideomycetidae</taxon>
        <taxon>Mycosphaerellales</taxon>
        <taxon>Mycosphaerellaceae</taxon>
        <taxon>Zymoseptoria</taxon>
    </lineage>
</organism>
<evidence type="ECO:0000313" key="2">
    <source>
        <dbReference type="EMBL" id="SMY30086.1"/>
    </source>
</evidence>
<gene>
    <name evidence="2" type="ORF">ZT1A5_G11536</name>
</gene>
<name>A0A1Y6M0F8_ZYMTR</name>
<dbReference type="EMBL" id="LT882689">
    <property type="protein sequence ID" value="SMY30086.1"/>
    <property type="molecule type" value="Genomic_DNA"/>
</dbReference>
<feature type="compositionally biased region" description="Basic and acidic residues" evidence="1">
    <location>
        <begin position="177"/>
        <end position="187"/>
    </location>
</feature>
<evidence type="ECO:0000313" key="3">
    <source>
        <dbReference type="Proteomes" id="UP000215453"/>
    </source>
</evidence>
<feature type="region of interest" description="Disordered" evidence="1">
    <location>
        <begin position="355"/>
        <end position="388"/>
    </location>
</feature>
<protein>
    <submittedName>
        <fullName evidence="2">Uncharacterized protein</fullName>
    </submittedName>
</protein>
<sequence length="545" mass="60746">MLRLGQVAAGNAQKSQQLANLVMSQKQEITSLRLHNRKLLRQVKSSAPGMNPMRPDIRPRGHAANHPLGRRKTQWPRGISPISEWESAEQNEDCDRADDQMIHDHDANQASERCDQPSEAMESELLNDFDELMGGRANREEEETERVRVEESMCEQSDGGNLTPQLHNGMLPRLHPGQRDDQREEHFPGSSANATESHRQEQVPDLEAAQEQSQKASDVIGYDKQLPHPGDPASLRRRTQWPGPTDTQAAGTDSVADSSEVNNMRADASLNEEAEHLQAERQDARFLADERFYPSSPSADQQPTAQATTGVSNLDPPPPPAPSAMLLDRLSNRATPIGSGPLKFTYRDEKMRRMMRERATEPRQSGSPPNSRFTSGTRNGRFAPLGEGSRATRKGEMFKVYTSIVEYAERWGISSHRKVFVGSNRTTQQLLGDCEERKELGKRQCDENGKLWAWNIDEVSRADFLGVLQGVQRANSSLSLCLLARSSTGVAGASMDCLTCKAEAAWEALSKKEKFALVALVEKYNAPDNSPPNKRPMYRRADDVE</sequence>
<accession>A0A1Y6M0F8</accession>